<organism evidence="1">
    <name type="scientific">uncultured Leptolyngbya sp</name>
    <dbReference type="NCBI Taxonomy" id="332963"/>
    <lineage>
        <taxon>Bacteria</taxon>
        <taxon>Bacillati</taxon>
        <taxon>Cyanobacteriota</taxon>
        <taxon>Cyanophyceae</taxon>
        <taxon>Leptolyngbyales</taxon>
        <taxon>Leptolyngbyaceae</taxon>
        <taxon>Leptolyngbya group</taxon>
        <taxon>Leptolyngbya</taxon>
        <taxon>environmental samples</taxon>
    </lineage>
</organism>
<feature type="non-terminal residue" evidence="1">
    <location>
        <position position="32"/>
    </location>
</feature>
<feature type="non-terminal residue" evidence="1">
    <location>
        <position position="1"/>
    </location>
</feature>
<name>A0A6J4L164_9CYAN</name>
<gene>
    <name evidence="1" type="ORF">AVDCRST_MAG94-1385</name>
</gene>
<proteinExistence type="predicted"/>
<accession>A0A6J4L164</accession>
<evidence type="ECO:0000313" key="1">
    <source>
        <dbReference type="EMBL" id="CAA9319523.1"/>
    </source>
</evidence>
<dbReference type="EMBL" id="CADCTY010000479">
    <property type="protein sequence ID" value="CAA9319523.1"/>
    <property type="molecule type" value="Genomic_DNA"/>
</dbReference>
<reference evidence="1" key="1">
    <citation type="submission" date="2020-02" db="EMBL/GenBank/DDBJ databases">
        <authorList>
            <person name="Meier V. D."/>
        </authorList>
    </citation>
    <scope>NUCLEOTIDE SEQUENCE</scope>
    <source>
        <strain evidence="1">AVDCRST_MAG94</strain>
    </source>
</reference>
<sequence>NCFSGTRNMDLRLNSPHLRMTLTSQPGFTYTS</sequence>
<dbReference type="AlphaFoldDB" id="A0A6J4L164"/>
<protein>
    <submittedName>
        <fullName evidence="1">Uncharacterized protein</fullName>
    </submittedName>
</protein>